<dbReference type="OrthoDB" id="2242834at2"/>
<keyword evidence="1" id="KW-0472">Membrane</keyword>
<evidence type="ECO:0000313" key="2">
    <source>
        <dbReference type="EMBL" id="MQW40295.1"/>
    </source>
</evidence>
<keyword evidence="1" id="KW-0812">Transmembrane</keyword>
<feature type="transmembrane region" description="Helical" evidence="1">
    <location>
        <begin position="108"/>
        <end position="134"/>
    </location>
</feature>
<feature type="transmembrane region" description="Helical" evidence="1">
    <location>
        <begin position="224"/>
        <end position="245"/>
    </location>
</feature>
<name>A0A7X1Z9E8_9LACT</name>
<protein>
    <submittedName>
        <fullName evidence="2">ABC transporter permease</fullName>
    </submittedName>
</protein>
<gene>
    <name evidence="2" type="ORF">GHI93_10195</name>
</gene>
<feature type="transmembrane region" description="Helical" evidence="1">
    <location>
        <begin position="183"/>
        <end position="204"/>
    </location>
</feature>
<reference evidence="2 3" key="1">
    <citation type="submission" date="2019-10" db="EMBL/GenBank/DDBJ databases">
        <authorList>
            <person name="Dong K."/>
        </authorList>
    </citation>
    <scope>NUCLEOTIDE SEQUENCE [LARGE SCALE GENOMIC DNA]</scope>
    <source>
        <strain evidence="2 3">DSM 28960</strain>
    </source>
</reference>
<dbReference type="EMBL" id="WITJ01000015">
    <property type="protein sequence ID" value="MQW40295.1"/>
    <property type="molecule type" value="Genomic_DNA"/>
</dbReference>
<dbReference type="Proteomes" id="UP000439550">
    <property type="component" value="Unassembled WGS sequence"/>
</dbReference>
<organism evidence="2 3">
    <name type="scientific">Lactococcus hircilactis</name>
    <dbReference type="NCBI Taxonomy" id="1494462"/>
    <lineage>
        <taxon>Bacteria</taxon>
        <taxon>Bacillati</taxon>
        <taxon>Bacillota</taxon>
        <taxon>Bacilli</taxon>
        <taxon>Lactobacillales</taxon>
        <taxon>Streptococcaceae</taxon>
        <taxon>Lactococcus</taxon>
    </lineage>
</organism>
<proteinExistence type="predicted"/>
<feature type="transmembrane region" description="Helical" evidence="1">
    <location>
        <begin position="20"/>
        <end position="42"/>
    </location>
</feature>
<accession>A0A7X1Z9E8</accession>
<evidence type="ECO:0000256" key="1">
    <source>
        <dbReference type="SAM" id="Phobius"/>
    </source>
</evidence>
<dbReference type="AlphaFoldDB" id="A0A7X1Z9E8"/>
<feature type="transmembrane region" description="Helical" evidence="1">
    <location>
        <begin position="154"/>
        <end position="176"/>
    </location>
</feature>
<sequence>MTKSNIFKMELYRNFRDKAYLIVIGSLTALFAIASGIGVYLLNTQRDVSTPSSLVFFEIPFVLALFFGFLAFSIIYPWHLLSTDYNNKVLSLVIASGVKRSNFYFIKILATILSNIIAYLVIGVIPVILLLGFFSSEFINFIQSIITSFTSSDAWLFLFNAVLSGIASIVLLYFVVIITRGKFWGVFVYLGISFAVGIITSTFSLSISAASGGMASGIMGQQSWIGLTLSVVEIIAFGLAGYFNLIRQDL</sequence>
<dbReference type="RefSeq" id="WP_153496958.1">
    <property type="nucleotide sequence ID" value="NZ_CAXYUY010000013.1"/>
</dbReference>
<keyword evidence="1" id="KW-1133">Transmembrane helix</keyword>
<keyword evidence="3" id="KW-1185">Reference proteome</keyword>
<evidence type="ECO:0000313" key="3">
    <source>
        <dbReference type="Proteomes" id="UP000439550"/>
    </source>
</evidence>
<feature type="transmembrane region" description="Helical" evidence="1">
    <location>
        <begin position="54"/>
        <end position="78"/>
    </location>
</feature>
<comment type="caution">
    <text evidence="2">The sequence shown here is derived from an EMBL/GenBank/DDBJ whole genome shotgun (WGS) entry which is preliminary data.</text>
</comment>